<dbReference type="Proteomes" id="UP000162522">
    <property type="component" value="Segment"/>
</dbReference>
<keyword evidence="5" id="KW-0479">Metal-binding</keyword>
<dbReference type="GO" id="GO:0000287">
    <property type="term" value="F:magnesium ion binding"/>
    <property type="evidence" value="ECO:0007669"/>
    <property type="project" value="InterPro"/>
</dbReference>
<evidence type="ECO:0000256" key="5">
    <source>
        <dbReference type="ARBA" id="ARBA00022723"/>
    </source>
</evidence>
<comment type="similarity">
    <text evidence="2">Belongs to the dUTPase family.</text>
</comment>
<organism evidence="11 12">
    <name type="scientific">Deerpox virus (strain W-1170-84)</name>
    <name type="common">DPV</name>
    <dbReference type="NCBI Taxonomy" id="305676"/>
    <lineage>
        <taxon>Viruses</taxon>
        <taxon>Varidnaviria</taxon>
        <taxon>Bamfordvirae</taxon>
        <taxon>Nucleocytoviricota</taxon>
        <taxon>Pokkesviricetes</taxon>
        <taxon>Chitovirales</taxon>
        <taxon>Poxviridae</taxon>
        <taxon>Chordopoxvirinae</taxon>
        <taxon>Cervidpoxvirus</taxon>
        <taxon>Cervidpoxvirus muledeerpox</taxon>
        <taxon>Mule deerpox virus</taxon>
    </lineage>
</organism>
<reference evidence="11 12" key="1">
    <citation type="journal article" date="2005" name="J. Virol.">
        <title>Genome of deerpox virus.</title>
        <authorList>
            <person name="Afonso C.L."/>
            <person name="Delhon G."/>
            <person name="Tulman E.R."/>
            <person name="Lu Z."/>
            <person name="Zsak A."/>
            <person name="Becerra V.M."/>
            <person name="Zsak L."/>
            <person name="Kutish G.F."/>
            <person name="Rock D.L."/>
        </authorList>
    </citation>
    <scope>NUCLEOTIDE SEQUENCE [LARGE SCALE GENOMIC DNA]</scope>
    <source>
        <strain evidence="11">W-1170-84</strain>
    </source>
</reference>
<dbReference type="PANTHER" id="PTHR11241:SF0">
    <property type="entry name" value="DEOXYURIDINE 5'-TRIPHOSPHATE NUCLEOTIDOHYDROLASE"/>
    <property type="match status" value="1"/>
</dbReference>
<dbReference type="GO" id="GO:0004170">
    <property type="term" value="F:dUTP diphosphatase activity"/>
    <property type="evidence" value="ECO:0007669"/>
    <property type="project" value="UniProtKB-EC"/>
</dbReference>
<evidence type="ECO:0000256" key="6">
    <source>
        <dbReference type="ARBA" id="ARBA00022801"/>
    </source>
</evidence>
<evidence type="ECO:0000313" key="12">
    <source>
        <dbReference type="Proteomes" id="UP000162522"/>
    </source>
</evidence>
<evidence type="ECO:0000256" key="3">
    <source>
        <dbReference type="ARBA" id="ARBA00012379"/>
    </source>
</evidence>
<dbReference type="EMBL" id="AY689437">
    <property type="protein sequence ID" value="ABI99010.1"/>
    <property type="molecule type" value="Genomic_DNA"/>
</dbReference>
<feature type="domain" description="dUTPase-like" evidence="10">
    <location>
        <begin position="15"/>
        <end position="142"/>
    </location>
</feature>
<evidence type="ECO:0000256" key="2">
    <source>
        <dbReference type="ARBA" id="ARBA00006581"/>
    </source>
</evidence>
<keyword evidence="6" id="KW-0378">Hydrolase</keyword>
<dbReference type="GO" id="GO:0006226">
    <property type="term" value="P:dUMP biosynthetic process"/>
    <property type="evidence" value="ECO:0007669"/>
    <property type="project" value="InterPro"/>
</dbReference>
<comment type="function">
    <text evidence="1">This enzyme is involved in nucleotide metabolism: it produces dUMP, the immediate precursor of thymidine nucleotides and it decreases the intracellular concentration of dUTP so that uracil cannot be incorporated into DNA.</text>
</comment>
<keyword evidence="7" id="KW-0460">Magnesium</keyword>
<dbReference type="InterPro" id="IPR008181">
    <property type="entry name" value="dUTPase"/>
</dbReference>
<evidence type="ECO:0000256" key="7">
    <source>
        <dbReference type="ARBA" id="ARBA00022842"/>
    </source>
</evidence>
<dbReference type="PANTHER" id="PTHR11241">
    <property type="entry name" value="DEOXYURIDINE 5'-TRIPHOSPHATE NUCLEOTIDOHYDROLASE"/>
    <property type="match status" value="1"/>
</dbReference>
<dbReference type="EC" id="3.6.1.23" evidence="3"/>
<dbReference type="Gene3D" id="2.70.40.10">
    <property type="match status" value="1"/>
</dbReference>
<sequence length="144" mass="15987">MSYLTVKCLKLSEFATIPKKATHNSAGYDLYSAYDYTVNPLDRILVRTDISLEIPECCYGRIAPRSGLALNYNIDIGGGVIDRDYRGNIGVIVINNSTCVFEIKAGDRIAQIIFERIENPSIEEVLELKDTFRGNRGFGSSGLN</sequence>
<evidence type="ECO:0000256" key="8">
    <source>
        <dbReference type="ARBA" id="ARBA00023080"/>
    </source>
</evidence>
<dbReference type="GO" id="GO:0046081">
    <property type="term" value="P:dUTP catabolic process"/>
    <property type="evidence" value="ECO:0007669"/>
    <property type="project" value="InterPro"/>
</dbReference>
<protein>
    <recommendedName>
        <fullName evidence="4">Deoxyuridine 5'-triphosphate nucleotidohydrolase</fullName>
        <ecNumber evidence="3">3.6.1.23</ecNumber>
    </recommendedName>
    <alternativeName>
        <fullName evidence="9">dUTP pyrophosphatase</fullName>
    </alternativeName>
</protein>
<dbReference type="InterPro" id="IPR029054">
    <property type="entry name" value="dUTPase-like"/>
</dbReference>
<dbReference type="NCBIfam" id="NF001862">
    <property type="entry name" value="PRK00601.1"/>
    <property type="match status" value="1"/>
</dbReference>
<accession>Q08FF7</accession>
<name>Q08FF7_DPV84</name>
<dbReference type="InterPro" id="IPR036157">
    <property type="entry name" value="dUTPase-like_sf"/>
</dbReference>
<dbReference type="SUPFAM" id="SSF51283">
    <property type="entry name" value="dUTPase-like"/>
    <property type="match status" value="1"/>
</dbReference>
<proteinExistence type="inferred from homology"/>
<evidence type="ECO:0000313" key="11">
    <source>
        <dbReference type="EMBL" id="ABI99010.1"/>
    </source>
</evidence>
<dbReference type="NCBIfam" id="TIGR00576">
    <property type="entry name" value="dut"/>
    <property type="match status" value="1"/>
</dbReference>
<evidence type="ECO:0000256" key="9">
    <source>
        <dbReference type="ARBA" id="ARBA00030698"/>
    </source>
</evidence>
<evidence type="ECO:0000256" key="4">
    <source>
        <dbReference type="ARBA" id="ARBA00021732"/>
    </source>
</evidence>
<organismHost>
    <name type="scientific">Odocoileus hemionus</name>
    <name type="common">Mule deer</name>
    <name type="synonym">Cervus hemionus</name>
    <dbReference type="NCBI Taxonomy" id="9872"/>
</organismHost>
<evidence type="ECO:0000259" key="10">
    <source>
        <dbReference type="Pfam" id="PF00692"/>
    </source>
</evidence>
<dbReference type="InterPro" id="IPR033704">
    <property type="entry name" value="dUTPase_trimeric"/>
</dbReference>
<keyword evidence="8" id="KW-0546">Nucleotide metabolism</keyword>
<dbReference type="Pfam" id="PF00692">
    <property type="entry name" value="dUTPase"/>
    <property type="match status" value="1"/>
</dbReference>
<evidence type="ECO:0000256" key="1">
    <source>
        <dbReference type="ARBA" id="ARBA00003495"/>
    </source>
</evidence>
<gene>
    <name evidence="11" type="ORF">DpV84gp023</name>
</gene>
<dbReference type="CDD" id="cd07557">
    <property type="entry name" value="trimeric_dUTPase"/>
    <property type="match status" value="1"/>
</dbReference>